<evidence type="ECO:0000256" key="2">
    <source>
        <dbReference type="ARBA" id="ARBA00022448"/>
    </source>
</evidence>
<name>A0A1E3VGQ6_9HYPH</name>
<evidence type="ECO:0000256" key="1">
    <source>
        <dbReference type="ARBA" id="ARBA00004651"/>
    </source>
</evidence>
<reference evidence="9" key="1">
    <citation type="submission" date="2016-05" db="EMBL/GenBank/DDBJ databases">
        <authorList>
            <person name="Li Y."/>
        </authorList>
    </citation>
    <scope>NUCLEOTIDE SEQUENCE [LARGE SCALE GENOMIC DNA]</scope>
    <source>
        <strain evidence="9">YIC4027</strain>
    </source>
</reference>
<feature type="transmembrane region" description="Helical" evidence="7">
    <location>
        <begin position="148"/>
        <end position="166"/>
    </location>
</feature>
<evidence type="ECO:0000313" key="8">
    <source>
        <dbReference type="EMBL" id="ODR92772.1"/>
    </source>
</evidence>
<dbReference type="Pfam" id="PF00528">
    <property type="entry name" value="BPD_transp_1"/>
    <property type="match status" value="1"/>
</dbReference>
<comment type="caution">
    <text evidence="8">The sequence shown here is derived from an EMBL/GenBank/DDBJ whole genome shotgun (WGS) entry which is preliminary data.</text>
</comment>
<dbReference type="OrthoDB" id="9805855at2"/>
<feature type="transmembrane region" description="Helical" evidence="7">
    <location>
        <begin position="234"/>
        <end position="260"/>
    </location>
</feature>
<comment type="subcellular location">
    <subcellularLocation>
        <location evidence="1 7">Cell membrane</location>
        <topology evidence="1 7">Multi-pass membrane protein</topology>
    </subcellularLocation>
</comment>
<evidence type="ECO:0000256" key="6">
    <source>
        <dbReference type="ARBA" id="ARBA00023136"/>
    </source>
</evidence>
<feature type="transmembrane region" description="Helical" evidence="7">
    <location>
        <begin position="104"/>
        <end position="127"/>
    </location>
</feature>
<dbReference type="Gene3D" id="1.10.3720.10">
    <property type="entry name" value="MetI-like"/>
    <property type="match status" value="1"/>
</dbReference>
<keyword evidence="3" id="KW-1003">Cell membrane</keyword>
<dbReference type="InterPro" id="IPR035906">
    <property type="entry name" value="MetI-like_sf"/>
</dbReference>
<dbReference type="STRING" id="1752398.A8M32_03030"/>
<accession>A0A1E3VGQ6</accession>
<keyword evidence="4 7" id="KW-0812">Transmembrane</keyword>
<evidence type="ECO:0000256" key="4">
    <source>
        <dbReference type="ARBA" id="ARBA00022692"/>
    </source>
</evidence>
<organism evidence="8 9">
    <name type="scientific">Sinorhizobium alkalisoli</name>
    <dbReference type="NCBI Taxonomy" id="1752398"/>
    <lineage>
        <taxon>Bacteria</taxon>
        <taxon>Pseudomonadati</taxon>
        <taxon>Pseudomonadota</taxon>
        <taxon>Alphaproteobacteria</taxon>
        <taxon>Hyphomicrobiales</taxon>
        <taxon>Rhizobiaceae</taxon>
        <taxon>Sinorhizobium/Ensifer group</taxon>
        <taxon>Sinorhizobium</taxon>
    </lineage>
</organism>
<keyword evidence="6 7" id="KW-0472">Membrane</keyword>
<dbReference type="InterPro" id="IPR045621">
    <property type="entry name" value="BPD_transp_1_N"/>
</dbReference>
<gene>
    <name evidence="8" type="ORF">A8M32_03030</name>
</gene>
<dbReference type="Pfam" id="PF19300">
    <property type="entry name" value="BPD_transp_1_N"/>
    <property type="match status" value="1"/>
</dbReference>
<evidence type="ECO:0000256" key="5">
    <source>
        <dbReference type="ARBA" id="ARBA00022989"/>
    </source>
</evidence>
<dbReference type="GO" id="GO:0055085">
    <property type="term" value="P:transmembrane transport"/>
    <property type="evidence" value="ECO:0007669"/>
    <property type="project" value="InterPro"/>
</dbReference>
<dbReference type="SUPFAM" id="SSF161098">
    <property type="entry name" value="MetI-like"/>
    <property type="match status" value="1"/>
</dbReference>
<dbReference type="InterPro" id="IPR000515">
    <property type="entry name" value="MetI-like"/>
</dbReference>
<evidence type="ECO:0000313" key="9">
    <source>
        <dbReference type="Proteomes" id="UP000094342"/>
    </source>
</evidence>
<keyword evidence="9" id="KW-1185">Reference proteome</keyword>
<comment type="similarity">
    <text evidence="7">Belongs to the binding-protein-dependent transport system permease family.</text>
</comment>
<dbReference type="RefSeq" id="WP_069456938.1">
    <property type="nucleotide sequence ID" value="NZ_CP034910.1"/>
</dbReference>
<dbReference type="EMBL" id="LYBW01000039">
    <property type="protein sequence ID" value="ODR92772.1"/>
    <property type="molecule type" value="Genomic_DNA"/>
</dbReference>
<proteinExistence type="inferred from homology"/>
<feature type="transmembrane region" description="Helical" evidence="7">
    <location>
        <begin position="9"/>
        <end position="30"/>
    </location>
</feature>
<dbReference type="Proteomes" id="UP000094342">
    <property type="component" value="Unassembled WGS sequence"/>
</dbReference>
<dbReference type="PANTHER" id="PTHR43163:SF6">
    <property type="entry name" value="DIPEPTIDE TRANSPORT SYSTEM PERMEASE PROTEIN DPPB-RELATED"/>
    <property type="match status" value="1"/>
</dbReference>
<keyword evidence="2 7" id="KW-0813">Transport</keyword>
<sequence>MWTTWLQRFLILGLMLLGVSLMAFLVPYVSGGDPARTILMSRVRDLAVDPAAVEAMRVNLGLDRPLPVQYGAWLWQAVQGDLGYSFASGRPVASEIGRALGVSITLALTALGIAAAVAIPLGTLAATRPGGKVDSATTLMVQTFVATPEYWLAPMGILVFALYLGWLPSAGWTSWTALVLPATVLSLRPMAYFTQVTRAAMMDVLQAPYITAARSRGLSMRQTVMRHGLRNGSLPIVTFFALWLAGLLGGSVVIEVIFAIPGMGRLLYEAVINRDVPMLQGGFVSIVALSILINTIADMLYVVLNPAVRSGHAH</sequence>
<evidence type="ECO:0000256" key="7">
    <source>
        <dbReference type="RuleBase" id="RU363032"/>
    </source>
</evidence>
<dbReference type="PANTHER" id="PTHR43163">
    <property type="entry name" value="DIPEPTIDE TRANSPORT SYSTEM PERMEASE PROTEIN DPPB-RELATED"/>
    <property type="match status" value="1"/>
</dbReference>
<dbReference type="GO" id="GO:0005886">
    <property type="term" value="C:plasma membrane"/>
    <property type="evidence" value="ECO:0007669"/>
    <property type="project" value="UniProtKB-SubCell"/>
</dbReference>
<evidence type="ECO:0000256" key="3">
    <source>
        <dbReference type="ARBA" id="ARBA00022475"/>
    </source>
</evidence>
<dbReference type="CDD" id="cd06261">
    <property type="entry name" value="TM_PBP2"/>
    <property type="match status" value="1"/>
</dbReference>
<dbReference type="PROSITE" id="PS50928">
    <property type="entry name" value="ABC_TM1"/>
    <property type="match status" value="1"/>
</dbReference>
<feature type="transmembrane region" description="Helical" evidence="7">
    <location>
        <begin position="172"/>
        <end position="193"/>
    </location>
</feature>
<protein>
    <submittedName>
        <fullName evidence="8">ABC transporter permease</fullName>
    </submittedName>
</protein>
<feature type="transmembrane region" description="Helical" evidence="7">
    <location>
        <begin position="280"/>
        <end position="304"/>
    </location>
</feature>
<dbReference type="AlphaFoldDB" id="A0A1E3VGQ6"/>
<keyword evidence="5 7" id="KW-1133">Transmembrane helix</keyword>